<dbReference type="Proteomes" id="UP000267164">
    <property type="component" value="Chromosome"/>
</dbReference>
<dbReference type="InterPro" id="IPR011541">
    <property type="entry name" value="Ni/Co_transpt_high_affinity"/>
</dbReference>
<dbReference type="EMBL" id="CP032568">
    <property type="protein sequence ID" value="AYF74789.1"/>
    <property type="molecule type" value="Genomic_DNA"/>
</dbReference>
<keyword evidence="4" id="KW-0533">Nickel</keyword>
<protein>
    <recommendedName>
        <fullName evidence="8">Nickel/cobalt efflux system</fullName>
    </recommendedName>
</protein>
<sequence length="104" mass="11461">MGSTTRQRRPFRFVADRYNITITALSIAVALIIGTIELLGLLAGQFGWSGGLWDTIGGLDLNLIGFLIVGLFVLTWAAALLTWRYGRIEEKWSAALSPRPEPLD</sequence>
<accession>A0A386ZE78</accession>
<dbReference type="Pfam" id="PF03824">
    <property type="entry name" value="NicO"/>
    <property type="match status" value="1"/>
</dbReference>
<evidence type="ECO:0000256" key="6">
    <source>
        <dbReference type="ARBA" id="ARBA00022989"/>
    </source>
</evidence>
<evidence type="ECO:0000256" key="5">
    <source>
        <dbReference type="ARBA" id="ARBA00022692"/>
    </source>
</evidence>
<keyword evidence="5 8" id="KW-0812">Transmembrane</keyword>
<evidence type="ECO:0000256" key="1">
    <source>
        <dbReference type="ARBA" id="ARBA00004127"/>
    </source>
</evidence>
<reference evidence="9 10" key="1">
    <citation type="submission" date="2018-09" db="EMBL/GenBank/DDBJ databases">
        <title>Nocardia yunnanensis sp. nov., an actinomycete isolated from a soil sample.</title>
        <authorList>
            <person name="Zhang J."/>
        </authorList>
    </citation>
    <scope>NUCLEOTIDE SEQUENCE [LARGE SCALE GENOMIC DNA]</scope>
    <source>
        <strain evidence="9 10">CFHS0054</strain>
    </source>
</reference>
<gene>
    <name evidence="9" type="ORF">D7D52_13980</name>
</gene>
<evidence type="ECO:0000256" key="8">
    <source>
        <dbReference type="RuleBase" id="RU362101"/>
    </source>
</evidence>
<keyword evidence="3 8" id="KW-0813">Transport</keyword>
<feature type="transmembrane region" description="Helical" evidence="8">
    <location>
        <begin position="63"/>
        <end position="83"/>
    </location>
</feature>
<organism evidence="9 10">
    <name type="scientific">Nocardia yunnanensis</name>
    <dbReference type="NCBI Taxonomy" id="2382165"/>
    <lineage>
        <taxon>Bacteria</taxon>
        <taxon>Bacillati</taxon>
        <taxon>Actinomycetota</taxon>
        <taxon>Actinomycetes</taxon>
        <taxon>Mycobacteriales</taxon>
        <taxon>Nocardiaceae</taxon>
        <taxon>Nocardia</taxon>
    </lineage>
</organism>
<keyword evidence="10" id="KW-1185">Reference proteome</keyword>
<dbReference type="OrthoDB" id="5190099at2"/>
<evidence type="ECO:0000256" key="7">
    <source>
        <dbReference type="ARBA" id="ARBA00023136"/>
    </source>
</evidence>
<feature type="transmembrane region" description="Helical" evidence="8">
    <location>
        <begin position="20"/>
        <end position="43"/>
    </location>
</feature>
<dbReference type="GO" id="GO:0015099">
    <property type="term" value="F:nickel cation transmembrane transporter activity"/>
    <property type="evidence" value="ECO:0007669"/>
    <property type="project" value="UniProtKB-UniRule"/>
</dbReference>
<evidence type="ECO:0000256" key="4">
    <source>
        <dbReference type="ARBA" id="ARBA00022596"/>
    </source>
</evidence>
<keyword evidence="6 8" id="KW-1133">Transmembrane helix</keyword>
<keyword evidence="7 8" id="KW-0472">Membrane</keyword>
<dbReference type="KEGG" id="nyu:D7D52_13980"/>
<dbReference type="GO" id="GO:0005886">
    <property type="term" value="C:plasma membrane"/>
    <property type="evidence" value="ECO:0007669"/>
    <property type="project" value="UniProtKB-SubCell"/>
</dbReference>
<dbReference type="AlphaFoldDB" id="A0A386ZE78"/>
<comment type="similarity">
    <text evidence="2 8">Belongs to the NiCoT transporter (TC 2.A.52) family.</text>
</comment>
<dbReference type="PANTHER" id="PTHR31611">
    <property type="entry name" value="HIGH-AFFINITY NICKEL TRANSPORT PROTEIN NIC1"/>
    <property type="match status" value="1"/>
</dbReference>
<comment type="subcellular location">
    <subcellularLocation>
        <location evidence="8">Cell membrane</location>
        <topology evidence="8">Multi-pass membrane protein</topology>
    </subcellularLocation>
    <subcellularLocation>
        <location evidence="1">Endomembrane system</location>
        <topology evidence="1">Multi-pass membrane protein</topology>
    </subcellularLocation>
</comment>
<comment type="caution">
    <text evidence="8">Lacks conserved residue(s) required for the propagation of feature annotation.</text>
</comment>
<evidence type="ECO:0000256" key="2">
    <source>
        <dbReference type="ARBA" id="ARBA00010892"/>
    </source>
</evidence>
<evidence type="ECO:0000313" key="9">
    <source>
        <dbReference type="EMBL" id="AYF74789.1"/>
    </source>
</evidence>
<dbReference type="PANTHER" id="PTHR31611:SF0">
    <property type="entry name" value="HIGH-AFFINITY NICKEL TRANSPORT PROTEIN NIC1"/>
    <property type="match status" value="1"/>
</dbReference>
<name>A0A386ZE78_9NOCA</name>
<dbReference type="GO" id="GO:0012505">
    <property type="term" value="C:endomembrane system"/>
    <property type="evidence" value="ECO:0007669"/>
    <property type="project" value="UniProtKB-SubCell"/>
</dbReference>
<evidence type="ECO:0000256" key="3">
    <source>
        <dbReference type="ARBA" id="ARBA00022448"/>
    </source>
</evidence>
<evidence type="ECO:0000313" key="10">
    <source>
        <dbReference type="Proteomes" id="UP000267164"/>
    </source>
</evidence>
<proteinExistence type="inferred from homology"/>
<dbReference type="InterPro" id="IPR004688">
    <property type="entry name" value="Ni/Co_transpt"/>
</dbReference>